<feature type="region of interest" description="Disordered" evidence="1">
    <location>
        <begin position="429"/>
        <end position="455"/>
    </location>
</feature>
<feature type="domain" description="G" evidence="2">
    <location>
        <begin position="504"/>
        <end position="584"/>
    </location>
</feature>
<comment type="caution">
    <text evidence="3">The sequence shown here is derived from an EMBL/GenBank/DDBJ whole genome shotgun (WGS) entry which is preliminary data.</text>
</comment>
<gene>
    <name evidence="3" type="ORF">EDS130_LOCUS37172</name>
</gene>
<dbReference type="Gene3D" id="3.40.50.300">
    <property type="entry name" value="P-loop containing nucleotide triphosphate hydrolases"/>
    <property type="match status" value="1"/>
</dbReference>
<protein>
    <recommendedName>
        <fullName evidence="2">G domain-containing protein</fullName>
    </recommendedName>
</protein>
<feature type="compositionally biased region" description="Low complexity" evidence="1">
    <location>
        <begin position="446"/>
        <end position="455"/>
    </location>
</feature>
<dbReference type="AlphaFoldDB" id="A0A815MJ52"/>
<feature type="compositionally biased region" description="Polar residues" evidence="1">
    <location>
        <begin position="429"/>
        <end position="445"/>
    </location>
</feature>
<dbReference type="SUPFAM" id="SSF52540">
    <property type="entry name" value="P-loop containing nucleoside triphosphate hydrolases"/>
    <property type="match status" value="1"/>
</dbReference>
<dbReference type="InterPro" id="IPR027417">
    <property type="entry name" value="P-loop_NTPase"/>
</dbReference>
<evidence type="ECO:0000313" key="3">
    <source>
        <dbReference type="EMBL" id="CAF1417084.1"/>
    </source>
</evidence>
<evidence type="ECO:0000256" key="1">
    <source>
        <dbReference type="SAM" id="MobiDB-lite"/>
    </source>
</evidence>
<name>A0A815MJ52_ADIRI</name>
<sequence length="748" mass="85880">MAEIRLTAEEISDIPESDDEINSIKNEIAIILRLHDYDNKQQIVTHLLINGRQGLLDYKDDIVPNIFDTQFNTPDAQLILALKNYVRRLWQTQYEPSYHWLIAFIQNYHDHKSAQLYDRILTRTAQYGKRFMKDCPMLSIVLQFVLESMDEECLVNTNTFDDVWHTVTSEGMKSLAKYLKYVKEEVMSEELDKNQSTLFHVLREYHRPRLGSLLRNHGMNVEEVDENMALDFLSEDGVEKGMENIRQSMVKSSSDVVAHKGAVLLVNTDSTAENLWQPEIRTITVATTIKVYVKRTGELFDVPMSAVSTVEDVIKYVCEKSVCHGTMDYNNYYLVSSEDHAMLHNEQKVDEIVVHSRDTLQWKLCMKTSKRQQIISLALMKSNQRVKANTVADSKDKEITETVEPQQNRLNMDTDKTEEAVATNVSVKSDMFRSNSPSENTTDKPSNISRSVSFKSSSTSLSQKQDLAYSYYELQKRIHDIAERLIHDPTLREKASEMLDDINIVVCGAPRVGKSALINAICHQELAGTHPGLHACTKTMSSYYLAGSIDIGDEQANYQYTFWDTPGFESWDREAIRKYLKTIKTTPKSSIICMIYCASPGSFANAERLGWLLDECIKLHIFCALVCTNKWYPDRKRRDAVIDDFQHILQRHQTKTRDENGIAYFGNVGLCTSVDSVAFTDEQSGKKYEESGIDELILGIMESLDDDKLAQWCAVIFENKSFWKKLSGYSEQLQRIMNKLIHTQWNEN</sequence>
<dbReference type="CDD" id="cd00882">
    <property type="entry name" value="Ras_like_GTPase"/>
    <property type="match status" value="1"/>
</dbReference>
<reference evidence="3" key="1">
    <citation type="submission" date="2021-02" db="EMBL/GenBank/DDBJ databases">
        <authorList>
            <person name="Nowell W R."/>
        </authorList>
    </citation>
    <scope>NUCLEOTIDE SEQUENCE</scope>
</reference>
<dbReference type="EMBL" id="CAJNOJ010000361">
    <property type="protein sequence ID" value="CAF1417084.1"/>
    <property type="molecule type" value="Genomic_DNA"/>
</dbReference>
<dbReference type="GO" id="GO:0005525">
    <property type="term" value="F:GTP binding"/>
    <property type="evidence" value="ECO:0007669"/>
    <property type="project" value="InterPro"/>
</dbReference>
<dbReference type="InterPro" id="IPR006073">
    <property type="entry name" value="GTP-bd"/>
</dbReference>
<dbReference type="Proteomes" id="UP000663852">
    <property type="component" value="Unassembled WGS sequence"/>
</dbReference>
<accession>A0A815MJ52</accession>
<evidence type="ECO:0000313" key="4">
    <source>
        <dbReference type="Proteomes" id="UP000663852"/>
    </source>
</evidence>
<proteinExistence type="predicted"/>
<organism evidence="3 4">
    <name type="scientific">Adineta ricciae</name>
    <name type="common">Rotifer</name>
    <dbReference type="NCBI Taxonomy" id="249248"/>
    <lineage>
        <taxon>Eukaryota</taxon>
        <taxon>Metazoa</taxon>
        <taxon>Spiralia</taxon>
        <taxon>Gnathifera</taxon>
        <taxon>Rotifera</taxon>
        <taxon>Eurotatoria</taxon>
        <taxon>Bdelloidea</taxon>
        <taxon>Adinetida</taxon>
        <taxon>Adinetidae</taxon>
        <taxon>Adineta</taxon>
    </lineage>
</organism>
<dbReference type="Pfam" id="PF01926">
    <property type="entry name" value="MMR_HSR1"/>
    <property type="match status" value="1"/>
</dbReference>
<dbReference type="OrthoDB" id="10038188at2759"/>
<evidence type="ECO:0000259" key="2">
    <source>
        <dbReference type="Pfam" id="PF01926"/>
    </source>
</evidence>